<keyword evidence="3" id="KW-1185">Reference proteome</keyword>
<evidence type="ECO:0000313" key="2">
    <source>
        <dbReference type="EMBL" id="GCD08629.1"/>
    </source>
</evidence>
<keyword evidence="1" id="KW-1133">Transmembrane helix</keyword>
<comment type="caution">
    <text evidence="2">The sequence shown here is derived from an EMBL/GenBank/DDBJ whole genome shotgun (WGS) entry which is preliminary data.</text>
</comment>
<dbReference type="SUPFAM" id="SSF82171">
    <property type="entry name" value="DPP6 N-terminal domain-like"/>
    <property type="match status" value="1"/>
</dbReference>
<dbReference type="OrthoDB" id="1890359at2"/>
<evidence type="ECO:0000313" key="3">
    <source>
        <dbReference type="Proteomes" id="UP000287872"/>
    </source>
</evidence>
<gene>
    <name evidence="2" type="ORF">Ctaglu_02520</name>
</gene>
<evidence type="ECO:0000256" key="1">
    <source>
        <dbReference type="SAM" id="Phobius"/>
    </source>
</evidence>
<dbReference type="RefSeq" id="WP_124997260.1">
    <property type="nucleotide sequence ID" value="NZ_BHYK01000001.1"/>
</dbReference>
<organism evidence="2 3">
    <name type="scientific">Clostridium tagluense</name>
    <dbReference type="NCBI Taxonomy" id="360422"/>
    <lineage>
        <taxon>Bacteria</taxon>
        <taxon>Bacillati</taxon>
        <taxon>Bacillota</taxon>
        <taxon>Clostridia</taxon>
        <taxon>Eubacteriales</taxon>
        <taxon>Clostridiaceae</taxon>
        <taxon>Clostridium</taxon>
    </lineage>
</organism>
<dbReference type="Proteomes" id="UP000287872">
    <property type="component" value="Unassembled WGS sequence"/>
</dbReference>
<feature type="transmembrane region" description="Helical" evidence="1">
    <location>
        <begin position="12"/>
        <end position="31"/>
    </location>
</feature>
<keyword evidence="1" id="KW-0812">Transmembrane</keyword>
<protein>
    <submittedName>
        <fullName evidence="2">Uncharacterized protein</fullName>
    </submittedName>
</protein>
<name>A0A401UGL9_9CLOT</name>
<dbReference type="AlphaFoldDB" id="A0A401UGL9"/>
<accession>A0A401UGL9</accession>
<sequence>MNIHGKKVNKNFKLFIIALCLVLSIIALMAGPNKIWKIIKNTSENREVIPSEKTEVNNDEKIVVNSKITKIAFEKNNNVYLYDEIKQQIKSIGDDSKSKDILKLSPDKTKIVFRYFNEKKATYPPHIVIYDVKSESLTDIVIDNKNVQQIIDMKWIDNVNILVTGHINPSVSGYAVYNIKSKAELISCVGTIRDVTISKKNILYSNTPHIFPAPKANLFLNGNKIFESNKDKEEIFDAVISKDGKNIAFRSWVASEKNPKDKVSAYLNIAKINSDNKSISNLKQISISIDTTGDMEFDNKNNIRIIGNEFIYKLEADNLIKVKNTLAKKLELSNEQIASFKKVLAKIFPEDAISEGTVLEDIDIYNIELF</sequence>
<keyword evidence="1" id="KW-0472">Membrane</keyword>
<proteinExistence type="predicted"/>
<dbReference type="EMBL" id="BHYK01000001">
    <property type="protein sequence ID" value="GCD08629.1"/>
    <property type="molecule type" value="Genomic_DNA"/>
</dbReference>
<reference evidence="2 3" key="1">
    <citation type="submission" date="2018-11" db="EMBL/GenBank/DDBJ databases">
        <title>Genome sequencing and assembly of Clostridium tagluense strain A121.</title>
        <authorList>
            <person name="Murakami T."/>
            <person name="Segawa T."/>
            <person name="Shcherbakova V.A."/>
            <person name="Mori H."/>
            <person name="Yoshimura Y."/>
        </authorList>
    </citation>
    <scope>NUCLEOTIDE SEQUENCE [LARGE SCALE GENOMIC DNA]</scope>
    <source>
        <strain evidence="2 3">A121</strain>
    </source>
</reference>